<evidence type="ECO:0000256" key="3">
    <source>
        <dbReference type="ARBA" id="ARBA00022576"/>
    </source>
</evidence>
<dbReference type="SUPFAM" id="SSF53383">
    <property type="entry name" value="PLP-dependent transferases"/>
    <property type="match status" value="1"/>
</dbReference>
<reference evidence="7" key="1">
    <citation type="submission" date="2020-12" db="EMBL/GenBank/DDBJ databases">
        <title>Genome public.</title>
        <authorList>
            <person name="Sun Q."/>
        </authorList>
    </citation>
    <scope>NUCLEOTIDE SEQUENCE</scope>
    <source>
        <strain evidence="7">CCM 8863</strain>
    </source>
</reference>
<dbReference type="GO" id="GO:0016212">
    <property type="term" value="F:kynurenine-oxoglutarate transaminase activity"/>
    <property type="evidence" value="ECO:0007669"/>
    <property type="project" value="TreeGrafter"/>
</dbReference>
<organism evidence="7 8">
    <name type="scientific">Corynebacterium meridianum</name>
    <dbReference type="NCBI Taxonomy" id="2765363"/>
    <lineage>
        <taxon>Bacteria</taxon>
        <taxon>Bacillati</taxon>
        <taxon>Actinomycetota</taxon>
        <taxon>Actinomycetes</taxon>
        <taxon>Mycobacteriales</taxon>
        <taxon>Corynebacteriaceae</taxon>
        <taxon>Corynebacterium</taxon>
    </lineage>
</organism>
<dbReference type="EMBL" id="JAEIOS010000009">
    <property type="protein sequence ID" value="MBI8988170.1"/>
    <property type="molecule type" value="Genomic_DNA"/>
</dbReference>
<dbReference type="FunFam" id="3.40.640.10:FF:000024">
    <property type="entry name" value="Kynurenine--oxoglutarate transaminase 3"/>
    <property type="match status" value="1"/>
</dbReference>
<gene>
    <name evidence="7" type="ORF">JDV75_00095</name>
</gene>
<dbReference type="Pfam" id="PF00155">
    <property type="entry name" value="Aminotran_1_2"/>
    <property type="match status" value="1"/>
</dbReference>
<keyword evidence="3 7" id="KW-0032">Aminotransferase</keyword>
<comment type="cofactor">
    <cofactor evidence="1">
        <name>pyridoxal 5'-phosphate</name>
        <dbReference type="ChEBI" id="CHEBI:597326"/>
    </cofactor>
</comment>
<evidence type="ECO:0000259" key="6">
    <source>
        <dbReference type="Pfam" id="PF00155"/>
    </source>
</evidence>
<name>A0A934I413_9CORY</name>
<evidence type="ECO:0000313" key="7">
    <source>
        <dbReference type="EMBL" id="MBI8988170.1"/>
    </source>
</evidence>
<dbReference type="PANTHER" id="PTHR43807:SF20">
    <property type="entry name" value="FI04487P"/>
    <property type="match status" value="1"/>
</dbReference>
<evidence type="ECO:0000256" key="2">
    <source>
        <dbReference type="ARBA" id="ARBA00007441"/>
    </source>
</evidence>
<dbReference type="InterPro" id="IPR004839">
    <property type="entry name" value="Aminotransferase_I/II_large"/>
</dbReference>
<evidence type="ECO:0000256" key="5">
    <source>
        <dbReference type="ARBA" id="ARBA00022898"/>
    </source>
</evidence>
<comment type="caution">
    <text evidence="7">The sequence shown here is derived from an EMBL/GenBank/DDBJ whole genome shotgun (WGS) entry which is preliminary data.</text>
</comment>
<dbReference type="RefSeq" id="WP_198737240.1">
    <property type="nucleotide sequence ID" value="NZ_JAEIOS010000009.1"/>
</dbReference>
<dbReference type="GO" id="GO:0005737">
    <property type="term" value="C:cytoplasm"/>
    <property type="evidence" value="ECO:0007669"/>
    <property type="project" value="TreeGrafter"/>
</dbReference>
<dbReference type="InterPro" id="IPR015424">
    <property type="entry name" value="PyrdxlP-dep_Trfase"/>
</dbReference>
<feature type="domain" description="Aminotransferase class I/classII large" evidence="6">
    <location>
        <begin position="27"/>
        <end position="386"/>
    </location>
</feature>
<evidence type="ECO:0000256" key="4">
    <source>
        <dbReference type="ARBA" id="ARBA00022679"/>
    </source>
</evidence>
<dbReference type="NCBIfam" id="NF005855">
    <property type="entry name" value="PRK07777.1"/>
    <property type="match status" value="1"/>
</dbReference>
<proteinExistence type="inferred from homology"/>
<dbReference type="PANTHER" id="PTHR43807">
    <property type="entry name" value="FI04487P"/>
    <property type="match status" value="1"/>
</dbReference>
<dbReference type="InterPro" id="IPR015422">
    <property type="entry name" value="PyrdxlP-dep_Trfase_small"/>
</dbReference>
<evidence type="ECO:0000313" key="8">
    <source>
        <dbReference type="Proteomes" id="UP000645966"/>
    </source>
</evidence>
<dbReference type="AlphaFoldDB" id="A0A934I413"/>
<accession>A0A934I413</accession>
<dbReference type="InterPro" id="IPR051326">
    <property type="entry name" value="Kynurenine-oxoglutarate_AT"/>
</dbReference>
<dbReference type="InterPro" id="IPR015421">
    <property type="entry name" value="PyrdxlP-dep_Trfase_major"/>
</dbReference>
<dbReference type="Gene3D" id="3.40.640.10">
    <property type="entry name" value="Type I PLP-dependent aspartate aminotransferase-like (Major domain)"/>
    <property type="match status" value="1"/>
</dbReference>
<evidence type="ECO:0000256" key="1">
    <source>
        <dbReference type="ARBA" id="ARBA00001933"/>
    </source>
</evidence>
<protein>
    <submittedName>
        <fullName evidence="7">Pyridoxal phosphate-dependent aminotransferase</fullName>
    </submittedName>
</protein>
<dbReference type="GO" id="GO:0030170">
    <property type="term" value="F:pyridoxal phosphate binding"/>
    <property type="evidence" value="ECO:0007669"/>
    <property type="project" value="InterPro"/>
</dbReference>
<sequence>MSRLVSRLDQFPETIFATMTNLAVEKDAVNLGQGFPDEDGPQSMLDEAVRQIRTGNNQYPPGRGFAGLRAAVATDRNESYGHSLDPDTEVLITVGATEAISATVLALVEPGSEVIVIEPYYDAYAAAVALAGAELVPVPLILDSASDSGWSLDHDALGAAVSSTTSMIIINTPHNPTGHVFGDQDLETIADLARRNDLVVLSDEVYEKLLYDGRRHSPIALLPGMRERTVTVSSAAKCLNITGWKTGWAMSTPELIDAVTKAKQFLTFVGVGHVQPAVAHALVNERAWIADLRDDMQRRRDLLMDGLDRAGFDVKACAGGYFVIADATPFGVTDAAEFCTGDLIDRGVVGIPVSAFATSGNAGHLEPLVRFAFCKREELIRDAIARLA</sequence>
<dbReference type="CDD" id="cd00609">
    <property type="entry name" value="AAT_like"/>
    <property type="match status" value="1"/>
</dbReference>
<dbReference type="Gene3D" id="3.90.1150.10">
    <property type="entry name" value="Aspartate Aminotransferase, domain 1"/>
    <property type="match status" value="1"/>
</dbReference>
<dbReference type="Proteomes" id="UP000645966">
    <property type="component" value="Unassembled WGS sequence"/>
</dbReference>
<comment type="similarity">
    <text evidence="2">Belongs to the class-I pyridoxal-phosphate-dependent aminotransferase family.</text>
</comment>
<keyword evidence="4" id="KW-0808">Transferase</keyword>
<keyword evidence="8" id="KW-1185">Reference proteome</keyword>
<keyword evidence="5" id="KW-0663">Pyridoxal phosphate</keyword>